<sequence>MKNITLAFIISTSLLLVGCGGGGSGDSGSPTPIKPTITVPTPSTILTKQSRVALEVNDITATYSTDLELYPDINNQMGSLRFELLSTHYNDIADLDLATNKLTILNAGELTYKVTDTSDNYQTSTSTFTLKVNKAISPTPPIKSVVIDQKDFTRLLTVSKPRGDLNIEMEPASSSLLSLSDVGGFSFAISPKNSGVVSGFIIDSGNRNYSSYKIPFKIDIKETIAVDFKDIQLKYSMLAQPQLLSSGAEYSFTVSDSKVVSIDDETGEIQPLNTGHTLVSVFVTFKDSPQIPVRQTYYITVEKGERTEKFDANFPKEIPYSDSLQPLAINTQNQQGKLTYKLISGDNVSSFNEKNGTFSAYRLGNIKVEVTDTSAKYVDATTLVDFNIVKALHPTLANESASYIYSSIPYALTISGQIGTLQLKAIDPTIVEVESNKIKTLKAGTTIVEVTDISELYQPGITTLTVNIAHADRNDFSVKPVNQKFADGDSIPFSTLYTNANETATPTVTIKANPNNTISLDQSNEALTVNKAGSASLEIFWPQDNQYKESQRKIVDINITPAENRLTLDSNYVETTYQIDTKTINSPNVSGKKGELSYKIKDGSQTDVVTVDAKTGLLSVNYAGTTTIEITDSGNENFAQSKSIFTVMVHKAVEELTVKYPATVALGADVYYKPTLSRSLWDLNFTIDNINVAEVVNNKTGYIKLKRSGGFTVSYTGNTRNYQQVRGRIYITVEKEPHPGITAESLDIYYSPFEKANINVTSERFGTRTFILTSSPQSRFGYDFNTLSGEVSNIKDYPSSSSFSVVESESTKYEKSTAEQLGKGTIRVHSPKSGDSDKDYQLAFSSNTQSHIIDSRLNSDRFQKLQQSSFSLKGYKSRYLATSSNITKYGQGYFTILSVKPIDNDDLFARKAVKVLVSRFDGCESNYTDSASLIPNMAINYDTDGQLDCKISGESANYFTKITLLDDSLLTSGNWELVDPIVITRSGKIDFIDTPTGGAYLDEDKMREDKDAYFKSIGIDEQSEPRKVYEWNTINMTFSK</sequence>
<protein>
    <submittedName>
        <fullName evidence="1">Uncharacterized protein</fullName>
    </submittedName>
</protein>
<evidence type="ECO:0000313" key="2">
    <source>
        <dbReference type="Proteomes" id="UP000240987"/>
    </source>
</evidence>
<dbReference type="EMBL" id="PYMJ01000023">
    <property type="protein sequence ID" value="PSU46239.1"/>
    <property type="molecule type" value="Genomic_DNA"/>
</dbReference>
<comment type="caution">
    <text evidence="1">The sequence shown here is derived from an EMBL/GenBank/DDBJ whole genome shotgun (WGS) entry which is preliminary data.</text>
</comment>
<dbReference type="RefSeq" id="WP_107244223.1">
    <property type="nucleotide sequence ID" value="NZ_PYMJ01000023.1"/>
</dbReference>
<dbReference type="OrthoDB" id="5829502at2"/>
<accession>A0A2T3JBN1</accession>
<name>A0A2T3JBN1_9GAMM</name>
<dbReference type="AlphaFoldDB" id="A0A2T3JBN1"/>
<reference evidence="1 2" key="1">
    <citation type="submission" date="2018-01" db="EMBL/GenBank/DDBJ databases">
        <title>Whole genome sequencing of Histamine producing bacteria.</title>
        <authorList>
            <person name="Butler K."/>
        </authorList>
    </citation>
    <scope>NUCLEOTIDE SEQUENCE [LARGE SCALE GENOMIC DNA]</scope>
    <source>
        <strain evidence="1 2">JCM 12947</strain>
    </source>
</reference>
<organism evidence="1 2">
    <name type="scientific">Photobacterium frigidiphilum</name>
    <dbReference type="NCBI Taxonomy" id="264736"/>
    <lineage>
        <taxon>Bacteria</taxon>
        <taxon>Pseudomonadati</taxon>
        <taxon>Pseudomonadota</taxon>
        <taxon>Gammaproteobacteria</taxon>
        <taxon>Vibrionales</taxon>
        <taxon>Vibrionaceae</taxon>
        <taxon>Photobacterium</taxon>
    </lineage>
</organism>
<proteinExistence type="predicted"/>
<dbReference type="PROSITE" id="PS51257">
    <property type="entry name" value="PROKAR_LIPOPROTEIN"/>
    <property type="match status" value="1"/>
</dbReference>
<gene>
    <name evidence="1" type="ORF">C9J12_19410</name>
</gene>
<evidence type="ECO:0000313" key="1">
    <source>
        <dbReference type="EMBL" id="PSU46239.1"/>
    </source>
</evidence>
<dbReference type="Proteomes" id="UP000240987">
    <property type="component" value="Unassembled WGS sequence"/>
</dbReference>
<keyword evidence="2" id="KW-1185">Reference proteome</keyword>